<protein>
    <recommendedName>
        <fullName evidence="2">Transcription regulator TrmB N-terminal domain-containing protein</fullName>
    </recommendedName>
</protein>
<sequence>MKDKFKRLTYIQNEIIELLWRNNIYSRSTFVSELETPRTTIYDNLKKLLERDILIKETLYNEKRGRPHVLWSLTREYVNDVEGG</sequence>
<dbReference type="InterPro" id="IPR036390">
    <property type="entry name" value="WH_DNA-bd_sf"/>
</dbReference>
<dbReference type="AlphaFoldDB" id="A0A0F9XG96"/>
<comment type="caution">
    <text evidence="1">The sequence shown here is derived from an EMBL/GenBank/DDBJ whole genome shotgun (WGS) entry which is preliminary data.</text>
</comment>
<dbReference type="Gene3D" id="1.10.10.10">
    <property type="entry name" value="Winged helix-like DNA-binding domain superfamily/Winged helix DNA-binding domain"/>
    <property type="match status" value="1"/>
</dbReference>
<gene>
    <name evidence="1" type="ORF">LCGC14_0225270</name>
</gene>
<evidence type="ECO:0008006" key="2">
    <source>
        <dbReference type="Google" id="ProtNLM"/>
    </source>
</evidence>
<evidence type="ECO:0000313" key="1">
    <source>
        <dbReference type="EMBL" id="KKN90943.1"/>
    </source>
</evidence>
<organism evidence="1">
    <name type="scientific">marine sediment metagenome</name>
    <dbReference type="NCBI Taxonomy" id="412755"/>
    <lineage>
        <taxon>unclassified sequences</taxon>
        <taxon>metagenomes</taxon>
        <taxon>ecological metagenomes</taxon>
    </lineage>
</organism>
<name>A0A0F9XG96_9ZZZZ</name>
<dbReference type="EMBL" id="LAZR01000107">
    <property type="protein sequence ID" value="KKN90943.1"/>
    <property type="molecule type" value="Genomic_DNA"/>
</dbReference>
<dbReference type="InterPro" id="IPR036388">
    <property type="entry name" value="WH-like_DNA-bd_sf"/>
</dbReference>
<dbReference type="SUPFAM" id="SSF46785">
    <property type="entry name" value="Winged helix' DNA-binding domain"/>
    <property type="match status" value="1"/>
</dbReference>
<accession>A0A0F9XG96</accession>
<proteinExistence type="predicted"/>
<reference evidence="1" key="1">
    <citation type="journal article" date="2015" name="Nature">
        <title>Complex archaea that bridge the gap between prokaryotes and eukaryotes.</title>
        <authorList>
            <person name="Spang A."/>
            <person name="Saw J.H."/>
            <person name="Jorgensen S.L."/>
            <person name="Zaremba-Niedzwiedzka K."/>
            <person name="Martijn J."/>
            <person name="Lind A.E."/>
            <person name="van Eijk R."/>
            <person name="Schleper C."/>
            <person name="Guy L."/>
            <person name="Ettema T.J."/>
        </authorList>
    </citation>
    <scope>NUCLEOTIDE SEQUENCE</scope>
</reference>